<dbReference type="SUPFAM" id="SSF56053">
    <property type="entry name" value="Ribosomal protein L6"/>
    <property type="match status" value="2"/>
</dbReference>
<evidence type="ECO:0000256" key="8">
    <source>
        <dbReference type="RuleBase" id="RU003870"/>
    </source>
</evidence>
<dbReference type="PANTHER" id="PTHR11655:SF14">
    <property type="entry name" value="LARGE RIBOSOMAL SUBUNIT PROTEIN UL6M"/>
    <property type="match status" value="1"/>
</dbReference>
<dbReference type="eggNOG" id="COG0097">
    <property type="taxonomic scope" value="Bacteria"/>
</dbReference>
<dbReference type="GO" id="GO:0019843">
    <property type="term" value="F:rRNA binding"/>
    <property type="evidence" value="ECO:0007669"/>
    <property type="project" value="UniProtKB-UniRule"/>
</dbReference>
<dbReference type="AlphaFoldDB" id="F3YWP4"/>
<proteinExistence type="inferred from homology"/>
<gene>
    <name evidence="6" type="primary">rplF</name>
    <name evidence="10" type="ORF">Desaf_2209</name>
</gene>
<keyword evidence="2 6" id="KW-0699">rRNA-binding</keyword>
<name>F3YWP4_DESAF</name>
<accession>F3YWP4</accession>
<dbReference type="Gene3D" id="3.90.930.12">
    <property type="entry name" value="Ribosomal protein L6, alpha-beta domain"/>
    <property type="match status" value="2"/>
</dbReference>
<feature type="domain" description="Large ribosomal subunit protein uL6 alpha-beta" evidence="9">
    <location>
        <begin position="11"/>
        <end position="82"/>
    </location>
</feature>
<comment type="function">
    <text evidence="6 8">This protein binds to the 23S rRNA, and is important in its secondary structure. It is located near the subunit interface in the base of the L7/L12 stalk, and near the tRNA binding site of the peptidyltransferase center.</text>
</comment>
<dbReference type="FunFam" id="3.90.930.12:FF:000002">
    <property type="entry name" value="50S ribosomal protein L6"/>
    <property type="match status" value="1"/>
</dbReference>
<evidence type="ECO:0000313" key="11">
    <source>
        <dbReference type="Proteomes" id="UP000007844"/>
    </source>
</evidence>
<dbReference type="NCBIfam" id="TIGR03654">
    <property type="entry name" value="L6_bact"/>
    <property type="match status" value="1"/>
</dbReference>
<evidence type="ECO:0000256" key="6">
    <source>
        <dbReference type="HAMAP-Rule" id="MF_01365"/>
    </source>
</evidence>
<dbReference type="PIRSF" id="PIRSF002162">
    <property type="entry name" value="Ribosomal_L6"/>
    <property type="match status" value="1"/>
</dbReference>
<dbReference type="GO" id="GO:0003735">
    <property type="term" value="F:structural constituent of ribosome"/>
    <property type="evidence" value="ECO:0007669"/>
    <property type="project" value="UniProtKB-UniRule"/>
</dbReference>
<organism evidence="10 11">
    <name type="scientific">Desulfocurvibacter africanus subsp. africanus str. Walvis Bay</name>
    <dbReference type="NCBI Taxonomy" id="690850"/>
    <lineage>
        <taxon>Bacteria</taxon>
        <taxon>Pseudomonadati</taxon>
        <taxon>Thermodesulfobacteriota</taxon>
        <taxon>Desulfovibrionia</taxon>
        <taxon>Desulfovibrionales</taxon>
        <taxon>Desulfovibrionaceae</taxon>
        <taxon>Desulfocurvibacter</taxon>
    </lineage>
</organism>
<feature type="domain" description="Large ribosomal subunit protein uL6 alpha-beta" evidence="9">
    <location>
        <begin position="90"/>
        <end position="163"/>
    </location>
</feature>
<keyword evidence="4 6" id="KW-0689">Ribosomal protein</keyword>
<dbReference type="PANTHER" id="PTHR11655">
    <property type="entry name" value="60S/50S RIBOSOMAL PROTEIN L6/L9"/>
    <property type="match status" value="1"/>
</dbReference>
<dbReference type="RefSeq" id="WP_014260259.1">
    <property type="nucleotide sequence ID" value="NC_016629.1"/>
</dbReference>
<dbReference type="InterPro" id="IPR020040">
    <property type="entry name" value="Ribosomal_uL6_a/b-dom"/>
</dbReference>
<comment type="similarity">
    <text evidence="1 6 7">Belongs to the universal ribosomal protein uL6 family.</text>
</comment>
<dbReference type="HOGENOM" id="CLU_065464_1_2_7"/>
<protein>
    <recommendedName>
        <fullName evidence="6">Large ribosomal subunit protein uL6</fullName>
    </recommendedName>
</protein>
<dbReference type="InterPro" id="IPR000702">
    <property type="entry name" value="Ribosomal_uL6-like"/>
</dbReference>
<evidence type="ECO:0000259" key="9">
    <source>
        <dbReference type="Pfam" id="PF00347"/>
    </source>
</evidence>
<keyword evidence="3 6" id="KW-0694">RNA-binding</keyword>
<reference evidence="10 11" key="1">
    <citation type="journal article" date="2011" name="J. Bacteriol.">
        <title>Genome sequence of the mercury-methylating and pleomorphic Desulfovibrio africanus Strain Walvis Bay.</title>
        <authorList>
            <person name="Brown S.D."/>
            <person name="Wall J.D."/>
            <person name="Kucken A.M."/>
            <person name="Gilmour C.C."/>
            <person name="Podar M."/>
            <person name="Brandt C.C."/>
            <person name="Teshima H."/>
            <person name="Detter J.C."/>
            <person name="Han C.S."/>
            <person name="Land M.L."/>
            <person name="Lucas S."/>
            <person name="Han J."/>
            <person name="Pennacchio L."/>
            <person name="Nolan M."/>
            <person name="Pitluck S."/>
            <person name="Woyke T."/>
            <person name="Goodwin L."/>
            <person name="Palumbo A.V."/>
            <person name="Elias D.A."/>
        </authorList>
    </citation>
    <scope>NUCLEOTIDE SEQUENCE [LARGE SCALE GENOMIC DNA]</scope>
    <source>
        <strain evidence="10 11">Walvis Bay</strain>
    </source>
</reference>
<evidence type="ECO:0000256" key="3">
    <source>
        <dbReference type="ARBA" id="ARBA00022884"/>
    </source>
</evidence>
<dbReference type="HAMAP" id="MF_01365_B">
    <property type="entry name" value="Ribosomal_uL6_B"/>
    <property type="match status" value="1"/>
</dbReference>
<dbReference type="InterPro" id="IPR036789">
    <property type="entry name" value="Ribosomal_uL6-like_a/b-dom_sf"/>
</dbReference>
<evidence type="ECO:0000256" key="1">
    <source>
        <dbReference type="ARBA" id="ARBA00009356"/>
    </source>
</evidence>
<dbReference type="GO" id="GO:0002181">
    <property type="term" value="P:cytoplasmic translation"/>
    <property type="evidence" value="ECO:0007669"/>
    <property type="project" value="TreeGrafter"/>
</dbReference>
<comment type="subunit">
    <text evidence="6">Part of the 50S ribosomal subunit.</text>
</comment>
<dbReference type="Proteomes" id="UP000007844">
    <property type="component" value="Chromosome"/>
</dbReference>
<evidence type="ECO:0000256" key="7">
    <source>
        <dbReference type="RuleBase" id="RU003869"/>
    </source>
</evidence>
<evidence type="ECO:0000313" key="10">
    <source>
        <dbReference type="EMBL" id="EGJ50537.1"/>
    </source>
</evidence>
<keyword evidence="11" id="KW-1185">Reference proteome</keyword>
<dbReference type="InterPro" id="IPR019906">
    <property type="entry name" value="Ribosomal_uL6_bac-type"/>
</dbReference>
<evidence type="ECO:0000256" key="5">
    <source>
        <dbReference type="ARBA" id="ARBA00023274"/>
    </source>
</evidence>
<dbReference type="STRING" id="690850.Desaf_2209"/>
<evidence type="ECO:0000256" key="2">
    <source>
        <dbReference type="ARBA" id="ARBA00022730"/>
    </source>
</evidence>
<dbReference type="GO" id="GO:0022625">
    <property type="term" value="C:cytosolic large ribosomal subunit"/>
    <property type="evidence" value="ECO:0007669"/>
    <property type="project" value="UniProtKB-UniRule"/>
</dbReference>
<dbReference type="PRINTS" id="PR00059">
    <property type="entry name" value="RIBOSOMALL6"/>
</dbReference>
<dbReference type="FunFam" id="3.90.930.12:FF:000001">
    <property type="entry name" value="50S ribosomal protein L6"/>
    <property type="match status" value="1"/>
</dbReference>
<sequence>MSRIGKNPIEIPSGVEVKVGSEAIEVKGPKGMLATPVHPKIEVTVEGGKVLVLRRDETRAAREQHGLRRTLMANAIHGVTKGFEKSLEVVGVGYKVQVQGKKVVLTVGYSHPVEFPMPEGINAKAEGNKLTIAGMSKEMVGEVAAQIRRVRPPEPFKGKGIKYVDEQIRRKAGKSGGKK</sequence>
<dbReference type="Pfam" id="PF00347">
    <property type="entry name" value="Ribosomal_L6"/>
    <property type="match status" value="2"/>
</dbReference>
<dbReference type="EMBL" id="CP003221">
    <property type="protein sequence ID" value="EGJ50537.1"/>
    <property type="molecule type" value="Genomic_DNA"/>
</dbReference>
<evidence type="ECO:0000256" key="4">
    <source>
        <dbReference type="ARBA" id="ARBA00022980"/>
    </source>
</evidence>
<keyword evidence="5 6" id="KW-0687">Ribonucleoprotein</keyword>
<dbReference type="KEGG" id="daf:Desaf_2209"/>